<dbReference type="InterPro" id="IPR006119">
    <property type="entry name" value="Resolv_N"/>
</dbReference>
<dbReference type="PANTHER" id="PTHR30461">
    <property type="entry name" value="DNA-INVERTASE FROM LAMBDOID PROPHAGE"/>
    <property type="match status" value="1"/>
</dbReference>
<dbReference type="InterPro" id="IPR025827">
    <property type="entry name" value="Zn_ribbon_recom_dom"/>
</dbReference>
<dbReference type="Proteomes" id="UP001652338">
    <property type="component" value="Unassembled WGS sequence"/>
</dbReference>
<keyword evidence="5" id="KW-1185">Reference proteome</keyword>
<reference evidence="4 5" key="1">
    <citation type="journal article" date="2021" name="ISME Commun">
        <title>Automated analysis of genomic sequences facilitates high-throughput and comprehensive description of bacteria.</title>
        <authorList>
            <person name="Hitch T.C.A."/>
        </authorList>
    </citation>
    <scope>NUCLEOTIDE SEQUENCE [LARGE SCALE GENOMIC DNA]</scope>
    <source>
        <strain evidence="4 5">Sanger_29</strain>
    </source>
</reference>
<accession>A0ABT2SMM1</accession>
<name>A0ABT2SMM1_9FIRM</name>
<dbReference type="EMBL" id="JAOQKE010000010">
    <property type="protein sequence ID" value="MCU6725510.1"/>
    <property type="molecule type" value="Genomic_DNA"/>
</dbReference>
<feature type="domain" description="Resolvase/invertase-type recombinase catalytic" evidence="2">
    <location>
        <begin position="23"/>
        <end position="176"/>
    </location>
</feature>
<dbReference type="PANTHER" id="PTHR30461:SF23">
    <property type="entry name" value="DNA RECOMBINASE-RELATED"/>
    <property type="match status" value="1"/>
</dbReference>
<feature type="domain" description="Recombinase" evidence="3">
    <location>
        <begin position="184"/>
        <end position="328"/>
    </location>
</feature>
<dbReference type="InterPro" id="IPR050639">
    <property type="entry name" value="SSR_resolvase"/>
</dbReference>
<protein>
    <submittedName>
        <fullName evidence="4">Recombinase family protein</fullName>
    </submittedName>
</protein>
<evidence type="ECO:0000259" key="3">
    <source>
        <dbReference type="PROSITE" id="PS51737"/>
    </source>
</evidence>
<evidence type="ECO:0000256" key="1">
    <source>
        <dbReference type="SAM" id="Coils"/>
    </source>
</evidence>
<dbReference type="Pfam" id="PF13408">
    <property type="entry name" value="Zn_ribbon_recom"/>
    <property type="match status" value="1"/>
</dbReference>
<proteinExistence type="predicted"/>
<dbReference type="RefSeq" id="WP_262654774.1">
    <property type="nucleotide sequence ID" value="NZ_JAOQKE010000010.1"/>
</dbReference>
<evidence type="ECO:0000313" key="5">
    <source>
        <dbReference type="Proteomes" id="UP001652338"/>
    </source>
</evidence>
<dbReference type="Pfam" id="PF14287">
    <property type="entry name" value="DUF4368"/>
    <property type="match status" value="1"/>
</dbReference>
<dbReference type="Gene3D" id="3.40.50.1390">
    <property type="entry name" value="Resolvase, N-terminal catalytic domain"/>
    <property type="match status" value="1"/>
</dbReference>
<evidence type="ECO:0000313" key="4">
    <source>
        <dbReference type="EMBL" id="MCU6725510.1"/>
    </source>
</evidence>
<dbReference type="InterPro" id="IPR025378">
    <property type="entry name" value="DUF4368"/>
</dbReference>
<dbReference type="PROSITE" id="PS51736">
    <property type="entry name" value="RECOMBINASES_3"/>
    <property type="match status" value="1"/>
</dbReference>
<dbReference type="SMART" id="SM00857">
    <property type="entry name" value="Resolvase"/>
    <property type="match status" value="1"/>
</dbReference>
<gene>
    <name evidence="4" type="ORF">OCV47_09135</name>
</gene>
<dbReference type="Pfam" id="PF07508">
    <property type="entry name" value="Recombinase"/>
    <property type="match status" value="1"/>
</dbReference>
<keyword evidence="1" id="KW-0175">Coiled coil</keyword>
<comment type="caution">
    <text evidence="4">The sequence shown here is derived from an EMBL/GenBank/DDBJ whole genome shotgun (WGS) entry which is preliminary data.</text>
</comment>
<dbReference type="Pfam" id="PF00239">
    <property type="entry name" value="Resolvase"/>
    <property type="match status" value="1"/>
</dbReference>
<dbReference type="InterPro" id="IPR036162">
    <property type="entry name" value="Resolvase-like_N_sf"/>
</dbReference>
<dbReference type="Gene3D" id="3.90.1750.20">
    <property type="entry name" value="Putative Large Serine Recombinase, Chain B, Domain 2"/>
    <property type="match status" value="1"/>
</dbReference>
<dbReference type="InterPro" id="IPR011109">
    <property type="entry name" value="DNA_bind_recombinase_dom"/>
</dbReference>
<dbReference type="PROSITE" id="PS51737">
    <property type="entry name" value="RECOMBINASE_DNA_BIND"/>
    <property type="match status" value="1"/>
</dbReference>
<dbReference type="SUPFAM" id="SSF53041">
    <property type="entry name" value="Resolvase-like"/>
    <property type="match status" value="1"/>
</dbReference>
<dbReference type="InterPro" id="IPR038109">
    <property type="entry name" value="DNA_bind_recomb_sf"/>
</dbReference>
<organism evidence="4 5">
    <name type="scientific">Muricoprocola aceti</name>
    <dbReference type="NCBI Taxonomy" id="2981772"/>
    <lineage>
        <taxon>Bacteria</taxon>
        <taxon>Bacillati</taxon>
        <taxon>Bacillota</taxon>
        <taxon>Clostridia</taxon>
        <taxon>Lachnospirales</taxon>
        <taxon>Lachnospiraceae</taxon>
        <taxon>Muricoprocola</taxon>
    </lineage>
</organism>
<evidence type="ECO:0000259" key="2">
    <source>
        <dbReference type="PROSITE" id="PS51736"/>
    </source>
</evidence>
<feature type="coiled-coil region" evidence="1">
    <location>
        <begin position="417"/>
        <end position="493"/>
    </location>
</feature>
<sequence>MVNELLLYENEKERSGRTMKIWQAALYVRLSREDGDKAESDSIGNQKELLHQFVELESDISVFDVYVDDGWSGTNFERPEFKRMIDDIKAKKIDCVIVKDLSRFGRNYIEVGQYIEKMFPLMDIRFISITDRLDSYKNPQSMNNIIVPFKNLINDEYCRDISNKVRSSLDMKRKQGKHIGSFACYGYKKDPQDHNHLVIDEEAAYVVRDIYKWYISGISIISIVKKLNEMGVKNPSAYKKELGINYKNQYAKISDGKWGYSTVRKILSNQMYIGDLVQGVLKIKSYKVQVAQRVNQDDWIIVKGTHEAIISKEDFEIVQSLLKRRGRKAPQNNKLYALSGFVKCGDCGRSMSRKCHHHSYGEYAYYVCSTYVKIDKNACTKHSTRIDNLEKIVLSAIQSQIALAVDMEQAINEINMNENANREAVRLRKMLEKSRSDVQKAEDMLCDLYPDWKSGVITKNEYVKLKERFELQKQNALQKVMEYQDQIEKTEKGADSKNEFLDQFVKYQNIDKLTREVVVALIDTIYIYENKKVKIVFKYQNPYLEALEYIKNNKDILDKNKTEILLGA</sequence>